<dbReference type="Proteomes" id="UP001108240">
    <property type="component" value="Unplaced"/>
</dbReference>
<dbReference type="Ensembl" id="ENSCCRT00000076105.2">
    <property type="protein sequence ID" value="ENSCCRP00000070269.2"/>
    <property type="gene ID" value="ENSCCRG00000037854.2"/>
</dbReference>
<dbReference type="AlphaFoldDB" id="A0A8C1E0A7"/>
<evidence type="ECO:0000256" key="1">
    <source>
        <dbReference type="SAM" id="SignalP"/>
    </source>
</evidence>
<dbReference type="Pfam" id="PF00059">
    <property type="entry name" value="Lectin_C"/>
    <property type="match status" value="2"/>
</dbReference>
<feature type="signal peptide" evidence="1">
    <location>
        <begin position="1"/>
        <end position="20"/>
    </location>
</feature>
<dbReference type="InterPro" id="IPR018378">
    <property type="entry name" value="C-type_lectin_CS"/>
</dbReference>
<reference evidence="3" key="1">
    <citation type="submission" date="2025-08" db="UniProtKB">
        <authorList>
            <consortium name="Ensembl"/>
        </authorList>
    </citation>
    <scope>IDENTIFICATION</scope>
</reference>
<sequence>MDQTCLYLLFLSGLLSLTLCIQQEYILIKEAMTWGNAQNYCRTHHTDLATVQSTEDWARLREAADPFSDIAWIGLYNDINSWRWCYNEESLVFTNWISGQPDNYNGKEQCAGKNYNGGWLDETCTYSNYFICYDGSANATEKMVLSKTTKTWIDAREYCRQHYTDLAIIRSREDNDEINTLQSSLQVFVWIGLYRDTWKWSDQANFTSSTQLATQTFGLQTYDCVGAYINTGTPDDWTCSSAYYFCCNTVKRKRQVIRVQVKAAENMDEDKLKALVLKQFKQTLSDEDVSMTWRTQPNGKVFQKKWTARKHTTRVCRSLG</sequence>
<feature type="chain" id="PRO_5039920456" description="C-type lectin domain-containing protein" evidence="1">
    <location>
        <begin position="21"/>
        <end position="320"/>
    </location>
</feature>
<dbReference type="CDD" id="cd03602">
    <property type="entry name" value="CLECT_1"/>
    <property type="match status" value="1"/>
</dbReference>
<dbReference type="InterPro" id="IPR001304">
    <property type="entry name" value="C-type_lectin-like"/>
</dbReference>
<dbReference type="PROSITE" id="PS00615">
    <property type="entry name" value="C_TYPE_LECTIN_1"/>
    <property type="match status" value="1"/>
</dbReference>
<dbReference type="PROSITE" id="PS50041">
    <property type="entry name" value="C_TYPE_LECTIN_2"/>
    <property type="match status" value="2"/>
</dbReference>
<accession>A0A8C1E0A7</accession>
<keyword evidence="4" id="KW-1185">Reference proteome</keyword>
<proteinExistence type="predicted"/>
<keyword evidence="1" id="KW-0732">Signal</keyword>
<evidence type="ECO:0000259" key="2">
    <source>
        <dbReference type="PROSITE" id="PS50041"/>
    </source>
</evidence>
<protein>
    <recommendedName>
        <fullName evidence="2">C-type lectin domain-containing protein</fullName>
    </recommendedName>
</protein>
<name>A0A8C1E0A7_CYPCA</name>
<organism evidence="3 4">
    <name type="scientific">Cyprinus carpio carpio</name>
    <dbReference type="NCBI Taxonomy" id="630221"/>
    <lineage>
        <taxon>Eukaryota</taxon>
        <taxon>Metazoa</taxon>
        <taxon>Chordata</taxon>
        <taxon>Craniata</taxon>
        <taxon>Vertebrata</taxon>
        <taxon>Euteleostomi</taxon>
        <taxon>Actinopterygii</taxon>
        <taxon>Neopterygii</taxon>
        <taxon>Teleostei</taxon>
        <taxon>Ostariophysi</taxon>
        <taxon>Cypriniformes</taxon>
        <taxon>Cyprinidae</taxon>
        <taxon>Cyprininae</taxon>
        <taxon>Cyprinus</taxon>
    </lineage>
</organism>
<dbReference type="GeneTree" id="ENSGT00940000163911"/>
<dbReference type="PANTHER" id="PTHR45784">
    <property type="entry name" value="C-TYPE LECTIN DOMAIN FAMILY 20 MEMBER A-RELATED"/>
    <property type="match status" value="1"/>
</dbReference>
<reference evidence="3" key="2">
    <citation type="submission" date="2025-09" db="UniProtKB">
        <authorList>
            <consortium name="Ensembl"/>
        </authorList>
    </citation>
    <scope>IDENTIFICATION</scope>
</reference>
<feature type="domain" description="C-type lectin" evidence="2">
    <location>
        <begin position="25"/>
        <end position="133"/>
    </location>
</feature>
<dbReference type="PANTHER" id="PTHR45784:SF3">
    <property type="entry name" value="C-TYPE LECTIN DOMAIN FAMILY 4 MEMBER K-LIKE-RELATED"/>
    <property type="match status" value="1"/>
</dbReference>
<evidence type="ECO:0000313" key="4">
    <source>
        <dbReference type="Proteomes" id="UP001108240"/>
    </source>
</evidence>
<dbReference type="SMART" id="SM00034">
    <property type="entry name" value="CLECT"/>
    <property type="match status" value="2"/>
</dbReference>
<feature type="domain" description="C-type lectin" evidence="2">
    <location>
        <begin position="145"/>
        <end position="248"/>
    </location>
</feature>
<evidence type="ECO:0000313" key="3">
    <source>
        <dbReference type="Ensembl" id="ENSCCRP00000070269.2"/>
    </source>
</evidence>
<dbReference type="OMA" id="KTWIDAR"/>